<evidence type="ECO:0000256" key="1">
    <source>
        <dbReference type="ARBA" id="ARBA00022553"/>
    </source>
</evidence>
<dbReference type="CDD" id="cd02440">
    <property type="entry name" value="AdoMet_MTases"/>
    <property type="match status" value="1"/>
</dbReference>
<dbReference type="OrthoDB" id="276151at2759"/>
<dbReference type="PROSITE" id="PS51585">
    <property type="entry name" value="SAM_MT_TPMT"/>
    <property type="match status" value="1"/>
</dbReference>
<dbReference type="EMBL" id="JAMYWD010000011">
    <property type="protein sequence ID" value="KAJ4954452.1"/>
    <property type="molecule type" value="Genomic_DNA"/>
</dbReference>
<comment type="caution">
    <text evidence="5">The sequence shown here is derived from an EMBL/GenBank/DDBJ whole genome shotgun (WGS) entry which is preliminary data.</text>
</comment>
<dbReference type="PANTHER" id="PTHR32183:SF11">
    <property type="entry name" value="THIOL METHYLTRANSFERASE 2-RELATED"/>
    <property type="match status" value="1"/>
</dbReference>
<dbReference type="Proteomes" id="UP001141806">
    <property type="component" value="Unassembled WGS sequence"/>
</dbReference>
<dbReference type="InterPro" id="IPR029063">
    <property type="entry name" value="SAM-dependent_MTases_sf"/>
</dbReference>
<organism evidence="5 6">
    <name type="scientific">Protea cynaroides</name>
    <dbReference type="NCBI Taxonomy" id="273540"/>
    <lineage>
        <taxon>Eukaryota</taxon>
        <taxon>Viridiplantae</taxon>
        <taxon>Streptophyta</taxon>
        <taxon>Embryophyta</taxon>
        <taxon>Tracheophyta</taxon>
        <taxon>Spermatophyta</taxon>
        <taxon>Magnoliopsida</taxon>
        <taxon>Proteales</taxon>
        <taxon>Proteaceae</taxon>
        <taxon>Protea</taxon>
    </lineage>
</organism>
<dbReference type="PANTHER" id="PTHR32183">
    <property type="match status" value="1"/>
</dbReference>
<dbReference type="GO" id="GO:0032259">
    <property type="term" value="P:methylation"/>
    <property type="evidence" value="ECO:0007669"/>
    <property type="project" value="UniProtKB-KW"/>
</dbReference>
<sequence length="305" mass="35062">MPRQLSSSSANANYLKFLKEDFFEWQPTELFDLIFDYTFFCAIEPPMRPAWARRVRDLLKPDGQLITLMFPVNINPFFFYEELLCPLGFEAISIMDNELAVGHRKVFALFKFVLLRLCSFFFPFADQVGKSMCQWEQQRGFGFIILEDSRIETGHAHDHELALGQTHDHGLALEQTHGHDSEHENELASVQIKDSEFESQGFDQNLELTVGKNQEIAVEPAHQEMVVPTRGKEWIMAAVHGSLEEEYRLLPQYCEQAKRTNPGSIASVFGNPTDNCFQRSLCFLMLLISSINLWLRECVPTTSRA</sequence>
<keyword evidence="4" id="KW-0949">S-adenosyl-L-methionine</keyword>
<keyword evidence="6" id="KW-1185">Reference proteome</keyword>
<evidence type="ECO:0000313" key="6">
    <source>
        <dbReference type="Proteomes" id="UP001141806"/>
    </source>
</evidence>
<evidence type="ECO:0000256" key="2">
    <source>
        <dbReference type="ARBA" id="ARBA00022603"/>
    </source>
</evidence>
<dbReference type="InterPro" id="IPR008854">
    <property type="entry name" value="TPMT"/>
</dbReference>
<name>A0A9Q0JWT5_9MAGN</name>
<dbReference type="Pfam" id="PF05724">
    <property type="entry name" value="TPMT"/>
    <property type="match status" value="1"/>
</dbReference>
<dbReference type="GO" id="GO:0008757">
    <property type="term" value="F:S-adenosylmethionine-dependent methyltransferase activity"/>
    <property type="evidence" value="ECO:0007669"/>
    <property type="project" value="InterPro"/>
</dbReference>
<dbReference type="SUPFAM" id="SSF53335">
    <property type="entry name" value="S-adenosyl-L-methionine-dependent methyltransferases"/>
    <property type="match status" value="1"/>
</dbReference>
<evidence type="ECO:0000256" key="3">
    <source>
        <dbReference type="ARBA" id="ARBA00022679"/>
    </source>
</evidence>
<dbReference type="Gene3D" id="3.40.50.150">
    <property type="entry name" value="Vaccinia Virus protein VP39"/>
    <property type="match status" value="1"/>
</dbReference>
<protein>
    <submittedName>
        <fullName evidence="5">Uncharacterized protein</fullName>
    </submittedName>
</protein>
<proteinExistence type="predicted"/>
<gene>
    <name evidence="5" type="ORF">NE237_011235</name>
</gene>
<accession>A0A9Q0JWT5</accession>
<keyword evidence="1" id="KW-0597">Phosphoprotein</keyword>
<keyword evidence="2" id="KW-0489">Methyltransferase</keyword>
<reference evidence="5" key="1">
    <citation type="journal article" date="2023" name="Plant J.">
        <title>The genome of the king protea, Protea cynaroides.</title>
        <authorList>
            <person name="Chang J."/>
            <person name="Duong T.A."/>
            <person name="Schoeman C."/>
            <person name="Ma X."/>
            <person name="Roodt D."/>
            <person name="Barker N."/>
            <person name="Li Z."/>
            <person name="Van de Peer Y."/>
            <person name="Mizrachi E."/>
        </authorList>
    </citation>
    <scope>NUCLEOTIDE SEQUENCE</scope>
    <source>
        <tissue evidence="5">Young leaves</tissue>
    </source>
</reference>
<keyword evidence="3" id="KW-0808">Transferase</keyword>
<evidence type="ECO:0000256" key="4">
    <source>
        <dbReference type="ARBA" id="ARBA00022691"/>
    </source>
</evidence>
<evidence type="ECO:0000313" key="5">
    <source>
        <dbReference type="EMBL" id="KAJ4954452.1"/>
    </source>
</evidence>
<dbReference type="AlphaFoldDB" id="A0A9Q0JWT5"/>